<dbReference type="EMBL" id="AP028679">
    <property type="protein sequence ID" value="BEQ16471.1"/>
    <property type="molecule type" value="Genomic_DNA"/>
</dbReference>
<dbReference type="InterPro" id="IPR015867">
    <property type="entry name" value="N-reg_PII/ATP_PRibTrfase_C"/>
</dbReference>
<dbReference type="PANTHER" id="PTHR30115:SF11">
    <property type="entry name" value="NITROGEN REGULATORY PROTEIN P-II HOMOLOG"/>
    <property type="match status" value="1"/>
</dbReference>
<accession>A0AAU9EH64</accession>
<keyword evidence="3" id="KW-1185">Reference proteome</keyword>
<dbReference type="SMART" id="SM00938">
    <property type="entry name" value="P-II"/>
    <property type="match status" value="1"/>
</dbReference>
<dbReference type="GO" id="GO:0006808">
    <property type="term" value="P:regulation of nitrogen utilization"/>
    <property type="evidence" value="ECO:0007669"/>
    <property type="project" value="InterPro"/>
</dbReference>
<dbReference type="PROSITE" id="PS51343">
    <property type="entry name" value="PII_GLNB_DOM"/>
    <property type="match status" value="1"/>
</dbReference>
<dbReference type="PRINTS" id="PR00340">
    <property type="entry name" value="PIIGLNB"/>
</dbReference>
<evidence type="ECO:0000313" key="2">
    <source>
        <dbReference type="EMBL" id="BEQ16471.1"/>
    </source>
</evidence>
<dbReference type="GO" id="GO:0005524">
    <property type="term" value="F:ATP binding"/>
    <property type="evidence" value="ECO:0007669"/>
    <property type="project" value="TreeGrafter"/>
</dbReference>
<dbReference type="AlphaFoldDB" id="A0AAU9EH64"/>
<dbReference type="RefSeq" id="WP_338602328.1">
    <property type="nucleotide sequence ID" value="NZ_AP028679.1"/>
</dbReference>
<proteinExistence type="predicted"/>
<protein>
    <submittedName>
        <fullName evidence="2">Nitrogen regulatory protein P-II 1</fullName>
    </submittedName>
</protein>
<organism evidence="2 3">
    <name type="scientific">Desulfoferula mesophila</name>
    <dbReference type="NCBI Taxonomy" id="3058419"/>
    <lineage>
        <taxon>Bacteria</taxon>
        <taxon>Pseudomonadati</taxon>
        <taxon>Thermodesulfobacteriota</taxon>
        <taxon>Desulfarculia</taxon>
        <taxon>Desulfarculales</taxon>
        <taxon>Desulfarculaceae</taxon>
        <taxon>Desulfoferula</taxon>
    </lineage>
</organism>
<dbReference type="InterPro" id="IPR002187">
    <property type="entry name" value="N-reg_PII"/>
</dbReference>
<name>A0AAU9EH64_9BACT</name>
<dbReference type="GO" id="GO:0005829">
    <property type="term" value="C:cytosol"/>
    <property type="evidence" value="ECO:0007669"/>
    <property type="project" value="TreeGrafter"/>
</dbReference>
<reference evidence="3" key="1">
    <citation type="journal article" date="2023" name="Arch. Microbiol.">
        <title>Desulfoferula mesophilus gen. nov. sp. nov., a mesophilic sulfate-reducing bacterium isolated from a brackish lake sediment.</title>
        <authorList>
            <person name="Watanabe T."/>
            <person name="Yabe T."/>
            <person name="Tsuji J.M."/>
            <person name="Fukui M."/>
        </authorList>
    </citation>
    <scope>NUCLEOTIDE SEQUENCE [LARGE SCALE GENOMIC DNA]</scope>
    <source>
        <strain evidence="3">12FAK</strain>
    </source>
</reference>
<dbReference type="Pfam" id="PF00543">
    <property type="entry name" value="P-II"/>
    <property type="match status" value="1"/>
</dbReference>
<dbReference type="Proteomes" id="UP001366166">
    <property type="component" value="Chromosome"/>
</dbReference>
<dbReference type="PANTHER" id="PTHR30115">
    <property type="entry name" value="NITROGEN REGULATORY PROTEIN P-II"/>
    <property type="match status" value="1"/>
</dbReference>
<keyword evidence="1" id="KW-0597">Phosphoprotein</keyword>
<feature type="modified residue" description="O-UMP-tyrosine" evidence="1">
    <location>
        <position position="52"/>
    </location>
</feature>
<dbReference type="Gene3D" id="3.30.70.120">
    <property type="match status" value="1"/>
</dbReference>
<evidence type="ECO:0000313" key="3">
    <source>
        <dbReference type="Proteomes" id="UP001366166"/>
    </source>
</evidence>
<gene>
    <name evidence="2" type="primary">glnB</name>
    <name evidence="2" type="ORF">FAK_35370</name>
</gene>
<dbReference type="InterPro" id="IPR011322">
    <property type="entry name" value="N-reg_PII-like_a/b"/>
</dbReference>
<dbReference type="GO" id="GO:0030234">
    <property type="term" value="F:enzyme regulator activity"/>
    <property type="evidence" value="ECO:0007669"/>
    <property type="project" value="InterPro"/>
</dbReference>
<dbReference type="SUPFAM" id="SSF54913">
    <property type="entry name" value="GlnB-like"/>
    <property type="match status" value="1"/>
</dbReference>
<dbReference type="KEGG" id="dmp:FAK_35370"/>
<evidence type="ECO:0000256" key="1">
    <source>
        <dbReference type="PIRSR" id="PIRSR602187-50"/>
    </source>
</evidence>
<sequence length="131" mass="14269">MLKKIEAIIREDKLNDVKDALNEIGIRGMNVLEIRGQGRQGGITLAGRSGTYQVDMLPKMQMNIILSEDNVDETIEAILASGRTGAAGDGLIFVYPVDEVVRIRTGERGHEAVMYPGDIDEKKGRGKAKAS</sequence>